<evidence type="ECO:0000259" key="2">
    <source>
        <dbReference type="Pfam" id="PF22123"/>
    </source>
</evidence>
<reference evidence="3" key="1">
    <citation type="submission" date="2020-11" db="EMBL/GenBank/DDBJ databases">
        <authorList>
            <person name="Tran Van P."/>
        </authorList>
    </citation>
    <scope>NUCLEOTIDE SEQUENCE</scope>
</reference>
<feature type="compositionally biased region" description="Polar residues" evidence="1">
    <location>
        <begin position="148"/>
        <end position="170"/>
    </location>
</feature>
<evidence type="ECO:0000256" key="1">
    <source>
        <dbReference type="SAM" id="MobiDB-lite"/>
    </source>
</evidence>
<organism evidence="3">
    <name type="scientific">Timema cristinae</name>
    <name type="common">Walking stick</name>
    <dbReference type="NCBI Taxonomy" id="61476"/>
    <lineage>
        <taxon>Eukaryota</taxon>
        <taxon>Metazoa</taxon>
        <taxon>Ecdysozoa</taxon>
        <taxon>Arthropoda</taxon>
        <taxon>Hexapoda</taxon>
        <taxon>Insecta</taxon>
        <taxon>Pterygota</taxon>
        <taxon>Neoptera</taxon>
        <taxon>Polyneoptera</taxon>
        <taxon>Phasmatodea</taxon>
        <taxon>Timematodea</taxon>
        <taxon>Timematoidea</taxon>
        <taxon>Timematidae</taxon>
        <taxon>Timema</taxon>
    </lineage>
</organism>
<dbReference type="AlphaFoldDB" id="A0A7R9CSR5"/>
<sequence length="526" mass="60313">MTSNKTHQKDGGATFVHATGTRNMVPHAPNASEECRIQLYYNYRQDQIAEDKQGPVRQGVDGVVEQECSSIKDQARGFILIMLEELKNYLKNAEVPEQFNIDLNPRRIPCPLCMGENIATRSKPRGKKIQIEAGKSVRLSENDINENSYQEDVQCSSKQAFESSNSSDSGETVVKEILEPSISSNLDEPDELPDFSVNIDDFLLVKFDTNKRDRFFIGKIVKQALKLIPLMSVSPSLQEAMSHPPMEELLLPSTGQRHTVVCYALKTTGLELVDEITKVLKTGISRSNTMMDTVDERSALENFLSWLEEVKGNTDGIILANYDSNSLEIPVLLIALRRHSLTDCFKHIVIGFCNTYTIFLADLKIRHYTLQAFYEQFIGRRPEKYRAQEDAIDLHSILTKYFKTEQLSIEIPRLVQTTYTVRCMKEYFSWRETTEPHRVGLMTIAASCNMQEMLKEVLVNNLMAAGYTHKRLADEYSMYGDRKFKHRLEQNILRMKSRYESHLTDTKIMSASSVTNRVLEHFRRLF</sequence>
<dbReference type="GO" id="GO:0003676">
    <property type="term" value="F:nucleic acid binding"/>
    <property type="evidence" value="ECO:0007669"/>
    <property type="project" value="InterPro"/>
</dbReference>
<evidence type="ECO:0000313" key="3">
    <source>
        <dbReference type="EMBL" id="CAD7400702.1"/>
    </source>
</evidence>
<dbReference type="InterPro" id="IPR036397">
    <property type="entry name" value="RNaseH_sf"/>
</dbReference>
<accession>A0A7R9CSR5</accession>
<dbReference type="InterPro" id="IPR012337">
    <property type="entry name" value="RNaseH-like_sf"/>
</dbReference>
<dbReference type="Gene3D" id="3.30.420.10">
    <property type="entry name" value="Ribonuclease H-like superfamily/Ribonuclease H"/>
    <property type="match status" value="1"/>
</dbReference>
<gene>
    <name evidence="3" type="ORF">TCEB3V08_LOCUS5663</name>
</gene>
<dbReference type="InterPro" id="IPR054362">
    <property type="entry name" value="Exu_RNase_H-like"/>
</dbReference>
<name>A0A7R9CSR5_TIMCR</name>
<feature type="region of interest" description="Disordered" evidence="1">
    <location>
        <begin position="148"/>
        <end position="172"/>
    </location>
</feature>
<dbReference type="SUPFAM" id="SSF53098">
    <property type="entry name" value="Ribonuclease H-like"/>
    <property type="match status" value="1"/>
</dbReference>
<protein>
    <recommendedName>
        <fullName evidence="2">Exuperantia RNAse H-like domain-containing protein</fullName>
    </recommendedName>
</protein>
<proteinExistence type="predicted"/>
<dbReference type="Pfam" id="PF22123">
    <property type="entry name" value="Exu_RNase_H_like"/>
    <property type="match status" value="1"/>
</dbReference>
<feature type="domain" description="Exuperantia RNAse H-like" evidence="2">
    <location>
        <begin position="285"/>
        <end position="371"/>
    </location>
</feature>
<dbReference type="EMBL" id="OC318130">
    <property type="protein sequence ID" value="CAD7400702.1"/>
    <property type="molecule type" value="Genomic_DNA"/>
</dbReference>